<name>A0A430HR73_9BURK</name>
<protein>
    <submittedName>
        <fullName evidence="2">DUF4214 domain-containing protein</fullName>
    </submittedName>
</protein>
<dbReference type="Proteomes" id="UP000278085">
    <property type="component" value="Unassembled WGS sequence"/>
</dbReference>
<gene>
    <name evidence="2" type="ORF">EJB06_07310</name>
</gene>
<dbReference type="InterPro" id="IPR025282">
    <property type="entry name" value="DUF4214"/>
</dbReference>
<accession>A0A430HR73</accession>
<dbReference type="RefSeq" id="WP_126073339.1">
    <property type="nucleotide sequence ID" value="NZ_CP051166.1"/>
</dbReference>
<keyword evidence="3" id="KW-1185">Reference proteome</keyword>
<sequence length="455" mass="48092">MTYKTIDLFPDLPPLMMVNAHKLVFGDYKPTSGSNTEGWDIQAEFTTSARSASPTFSWTGTEGMNYDFLSFSDIDPSMIIIYDQHGNALAGSEKETLKDASVLNDFVAPYSGTFYMWAGWKQSGATLAGIGIYGDKDSIPAPGIAPYALNGTAGDDALVATTFKENINAGAGFDSVSYSGNRAAVKLLKSGDSLTVSTKSGTDAPDVLTGVEQIKFADKTIDIKYTELTQSLYVSYFGRAADAGGLVSFQDQLAKLNAPTTVNELAAKYNTDQNIRSLIDSFGLSAESKALYSGDSKAFVNAIYTNVLNRAPDQEGLAFWANAIDSGALTRANASLSIMAGAQNNTTAQGLSDKAIVANKVDIASNFTFTLDTPEKAAVYSTASAAATVRDLLASVSPWSNVPNFQKDVDRALVKISTPKSAPDHAGDVPFAQADSPAIELVGLESAGDAPALFF</sequence>
<reference evidence="2 3" key="1">
    <citation type="submission" date="2018-12" db="EMBL/GenBank/DDBJ databases">
        <authorList>
            <person name="Yang E."/>
        </authorList>
    </citation>
    <scope>NUCLEOTIDE SEQUENCE [LARGE SCALE GENOMIC DNA]</scope>
    <source>
        <strain evidence="2 3">SOD</strain>
    </source>
</reference>
<proteinExistence type="predicted"/>
<dbReference type="EMBL" id="RXLQ01000003">
    <property type="protein sequence ID" value="RSZ59979.1"/>
    <property type="molecule type" value="Genomic_DNA"/>
</dbReference>
<dbReference type="AlphaFoldDB" id="A0A430HR73"/>
<evidence type="ECO:0000313" key="3">
    <source>
        <dbReference type="Proteomes" id="UP000278085"/>
    </source>
</evidence>
<dbReference type="OrthoDB" id="8749115at2"/>
<feature type="domain" description="DUF4214" evidence="1">
    <location>
        <begin position="281"/>
        <end position="344"/>
    </location>
</feature>
<organism evidence="2 3">
    <name type="scientific">Massilia atriviolacea</name>
    <dbReference type="NCBI Taxonomy" id="2495579"/>
    <lineage>
        <taxon>Bacteria</taxon>
        <taxon>Pseudomonadati</taxon>
        <taxon>Pseudomonadota</taxon>
        <taxon>Betaproteobacteria</taxon>
        <taxon>Burkholderiales</taxon>
        <taxon>Oxalobacteraceae</taxon>
        <taxon>Telluria group</taxon>
        <taxon>Massilia</taxon>
    </lineage>
</organism>
<comment type="caution">
    <text evidence="2">The sequence shown here is derived from an EMBL/GenBank/DDBJ whole genome shotgun (WGS) entry which is preliminary data.</text>
</comment>
<evidence type="ECO:0000259" key="1">
    <source>
        <dbReference type="Pfam" id="PF13946"/>
    </source>
</evidence>
<evidence type="ECO:0000313" key="2">
    <source>
        <dbReference type="EMBL" id="RSZ59979.1"/>
    </source>
</evidence>
<dbReference type="Pfam" id="PF13946">
    <property type="entry name" value="DUF4214"/>
    <property type="match status" value="1"/>
</dbReference>